<sequence>MPTFDIELMTQFNQLFEPPTSSFRGDECSSERCSTCLGQSEASTPDRHMNESPCSSSSGTLVSEEDFQAHKLMDDQLIQPPIPGSTKAQETVSDTCSTHIFSPQPRKSEFNPNAAPFVPSHSTILRLKSSSPAPTLVDVKQTWQELLPLGSSTTEPNRRRHFARALAVSNPWTFDALCELAQHFCWISADYEHTGACPGPTALFAQDVRDAVTSTYTAWEPSCFTFQLKKYALEHFKSYWSSPHNPNAISSCSKPDNTQCRSAFNLSCFIADMFVLRLIDAPTMHECLGILLREMAGVEHVFTIQAMIIRAGARLWQGADSHCLFREFTTCFLERSSSLPDDASITGLGTSIQEVIQAGNINWMINEWHAQRSEYPSPVIKSIWA</sequence>
<feature type="region of interest" description="Disordered" evidence="1">
    <location>
        <begin position="39"/>
        <end position="61"/>
    </location>
</feature>
<organism evidence="2 3">
    <name type="scientific">Rhizopogon vinicolor AM-OR11-026</name>
    <dbReference type="NCBI Taxonomy" id="1314800"/>
    <lineage>
        <taxon>Eukaryota</taxon>
        <taxon>Fungi</taxon>
        <taxon>Dikarya</taxon>
        <taxon>Basidiomycota</taxon>
        <taxon>Agaricomycotina</taxon>
        <taxon>Agaricomycetes</taxon>
        <taxon>Agaricomycetidae</taxon>
        <taxon>Boletales</taxon>
        <taxon>Suillineae</taxon>
        <taxon>Rhizopogonaceae</taxon>
        <taxon>Rhizopogon</taxon>
    </lineage>
</organism>
<keyword evidence="3" id="KW-1185">Reference proteome</keyword>
<protein>
    <submittedName>
        <fullName evidence="2">Uncharacterized protein</fullName>
    </submittedName>
</protein>
<dbReference type="AlphaFoldDB" id="A0A1B7N6G5"/>
<name>A0A1B7N6G5_9AGAM</name>
<dbReference type="EMBL" id="KV448212">
    <property type="protein sequence ID" value="OAX40429.1"/>
    <property type="molecule type" value="Genomic_DNA"/>
</dbReference>
<accession>A0A1B7N6G5</accession>
<evidence type="ECO:0000313" key="3">
    <source>
        <dbReference type="Proteomes" id="UP000092154"/>
    </source>
</evidence>
<evidence type="ECO:0000313" key="2">
    <source>
        <dbReference type="EMBL" id="OAX40429.1"/>
    </source>
</evidence>
<dbReference type="OrthoDB" id="3071225at2759"/>
<dbReference type="Proteomes" id="UP000092154">
    <property type="component" value="Unassembled WGS sequence"/>
</dbReference>
<feature type="compositionally biased region" description="Polar residues" evidence="1">
    <location>
        <begin position="52"/>
        <end position="61"/>
    </location>
</feature>
<dbReference type="InParanoid" id="A0A1B7N6G5"/>
<gene>
    <name evidence="2" type="ORF">K503DRAFT_855349</name>
</gene>
<reference evidence="2 3" key="1">
    <citation type="submission" date="2016-06" db="EMBL/GenBank/DDBJ databases">
        <title>Comparative genomics of the ectomycorrhizal sister species Rhizopogon vinicolor and Rhizopogon vesiculosus (Basidiomycota: Boletales) reveals a divergence of the mating type B locus.</title>
        <authorList>
            <consortium name="DOE Joint Genome Institute"/>
            <person name="Mujic A.B."/>
            <person name="Kuo A."/>
            <person name="Tritt A."/>
            <person name="Lipzen A."/>
            <person name="Chen C."/>
            <person name="Johnson J."/>
            <person name="Sharma A."/>
            <person name="Barry K."/>
            <person name="Grigoriev I.V."/>
            <person name="Spatafora J.W."/>
        </authorList>
    </citation>
    <scope>NUCLEOTIDE SEQUENCE [LARGE SCALE GENOMIC DNA]</scope>
    <source>
        <strain evidence="2 3">AM-OR11-026</strain>
    </source>
</reference>
<proteinExistence type="predicted"/>
<evidence type="ECO:0000256" key="1">
    <source>
        <dbReference type="SAM" id="MobiDB-lite"/>
    </source>
</evidence>